<dbReference type="CDD" id="cd02440">
    <property type="entry name" value="AdoMet_MTases"/>
    <property type="match status" value="1"/>
</dbReference>
<proteinExistence type="predicted"/>
<dbReference type="GO" id="GO:0032259">
    <property type="term" value="P:methylation"/>
    <property type="evidence" value="ECO:0007669"/>
    <property type="project" value="UniProtKB-KW"/>
</dbReference>
<evidence type="ECO:0000313" key="2">
    <source>
        <dbReference type="EMBL" id="MCF2653145.1"/>
    </source>
</evidence>
<organism evidence="2 3">
    <name type="scientific">Anaeromassilibacillus senegalensis</name>
    <dbReference type="NCBI Taxonomy" id="1673717"/>
    <lineage>
        <taxon>Bacteria</taxon>
        <taxon>Bacillati</taxon>
        <taxon>Bacillota</taxon>
        <taxon>Clostridia</taxon>
        <taxon>Eubacteriales</taxon>
        <taxon>Acutalibacteraceae</taxon>
        <taxon>Anaeromassilibacillus</taxon>
    </lineage>
</organism>
<dbReference type="Pfam" id="PF01170">
    <property type="entry name" value="UPF0020"/>
    <property type="match status" value="1"/>
</dbReference>
<evidence type="ECO:0000259" key="1">
    <source>
        <dbReference type="Pfam" id="PF01170"/>
    </source>
</evidence>
<dbReference type="Proteomes" id="UP001299220">
    <property type="component" value="Unassembled WGS sequence"/>
</dbReference>
<dbReference type="Gene3D" id="3.40.50.150">
    <property type="entry name" value="Vaccinia Virus protein VP39"/>
    <property type="match status" value="1"/>
</dbReference>
<keyword evidence="3" id="KW-1185">Reference proteome</keyword>
<evidence type="ECO:0000313" key="3">
    <source>
        <dbReference type="Proteomes" id="UP001299220"/>
    </source>
</evidence>
<gene>
    <name evidence="2" type="ORF">JQM67_11090</name>
</gene>
<reference evidence="2 3" key="1">
    <citation type="submission" date="2020-12" db="EMBL/GenBank/DDBJ databases">
        <title>Whole genome sequences of gut porcine anaerobes.</title>
        <authorList>
            <person name="Kubasova T."/>
            <person name="Jahodarova E."/>
            <person name="Rychlik I."/>
        </authorList>
    </citation>
    <scope>NUCLEOTIDE SEQUENCE [LARGE SCALE GENOMIC DNA]</scope>
    <source>
        <strain evidence="2 3">An867</strain>
    </source>
</reference>
<dbReference type="EMBL" id="JAFBIT010000003">
    <property type="protein sequence ID" value="MCF2653145.1"/>
    <property type="molecule type" value="Genomic_DNA"/>
</dbReference>
<dbReference type="RefSeq" id="WP_328228845.1">
    <property type="nucleotide sequence ID" value="NZ_JAFBIT010000003.1"/>
</dbReference>
<accession>A0ABS9CS80</accession>
<dbReference type="SUPFAM" id="SSF53335">
    <property type="entry name" value="S-adenosyl-L-methionine-dependent methyltransferases"/>
    <property type="match status" value="1"/>
</dbReference>
<name>A0ABS9CS80_9FIRM</name>
<keyword evidence="2" id="KW-0489">Methyltransferase</keyword>
<sequence length="136" mass="14937">MPLQLAGRFDAAQLVVGDLDPACTEALRQNPTLQKPGIRILTEDARVLPSVPDQAVDLIITDPSWGYFEQIDDITGFYVEMLRSFRRILKPNGKAVVLTARKAELLAAEAAGAIIRDQLNTLVNGKKAALFTVQYD</sequence>
<keyword evidence="2" id="KW-0808">Transferase</keyword>
<feature type="domain" description="Ribosomal RNA large subunit methyltransferase K/L-like methyltransferase" evidence="1">
    <location>
        <begin position="10"/>
        <end position="108"/>
    </location>
</feature>
<dbReference type="InterPro" id="IPR029063">
    <property type="entry name" value="SAM-dependent_MTases_sf"/>
</dbReference>
<dbReference type="GO" id="GO:0008168">
    <property type="term" value="F:methyltransferase activity"/>
    <property type="evidence" value="ECO:0007669"/>
    <property type="project" value="UniProtKB-KW"/>
</dbReference>
<dbReference type="InterPro" id="IPR000241">
    <property type="entry name" value="RlmKL-like_Mtase"/>
</dbReference>
<protein>
    <submittedName>
        <fullName evidence="2">Class I SAM-dependent methyltransferase</fullName>
    </submittedName>
</protein>
<comment type="caution">
    <text evidence="2">The sequence shown here is derived from an EMBL/GenBank/DDBJ whole genome shotgun (WGS) entry which is preliminary data.</text>
</comment>